<feature type="chain" id="PRO_5042941298" evidence="2">
    <location>
        <begin position="30"/>
        <end position="67"/>
    </location>
</feature>
<comment type="caution">
    <text evidence="3">The sequence shown here is derived from an EMBL/GenBank/DDBJ whole genome shotgun (WGS) entry which is preliminary data.</text>
</comment>
<evidence type="ECO:0000256" key="2">
    <source>
        <dbReference type="SAM" id="SignalP"/>
    </source>
</evidence>
<name>A0AAP0R9X7_LIQFO</name>
<keyword evidence="1" id="KW-1133">Transmembrane helix</keyword>
<gene>
    <name evidence="3" type="ORF">L1049_018339</name>
</gene>
<reference evidence="3 4" key="1">
    <citation type="journal article" date="2024" name="Plant J.">
        <title>Genome sequences and population genomics reveal climatic adaptation and genomic divergence between two closely related sweetgum species.</title>
        <authorList>
            <person name="Xu W.Q."/>
            <person name="Ren C.Q."/>
            <person name="Zhang X.Y."/>
            <person name="Comes H.P."/>
            <person name="Liu X.H."/>
            <person name="Li Y.G."/>
            <person name="Kettle C.J."/>
            <person name="Jalonen R."/>
            <person name="Gaisberger H."/>
            <person name="Ma Y.Z."/>
            <person name="Qiu Y.X."/>
        </authorList>
    </citation>
    <scope>NUCLEOTIDE SEQUENCE [LARGE SCALE GENOMIC DNA]</scope>
    <source>
        <strain evidence="3">Hangzhou</strain>
    </source>
</reference>
<proteinExistence type="predicted"/>
<evidence type="ECO:0000313" key="4">
    <source>
        <dbReference type="Proteomes" id="UP001415857"/>
    </source>
</evidence>
<dbReference type="EMBL" id="JBBPBK010000012">
    <property type="protein sequence ID" value="KAK9273529.1"/>
    <property type="molecule type" value="Genomic_DNA"/>
</dbReference>
<keyword evidence="2" id="KW-0732">Signal</keyword>
<feature type="signal peptide" evidence="2">
    <location>
        <begin position="1"/>
        <end position="29"/>
    </location>
</feature>
<keyword evidence="1" id="KW-0472">Membrane</keyword>
<protein>
    <submittedName>
        <fullName evidence="3">Uncharacterized protein</fullName>
    </submittedName>
</protein>
<dbReference type="AlphaFoldDB" id="A0AAP0R9X7"/>
<keyword evidence="4" id="KW-1185">Reference proteome</keyword>
<evidence type="ECO:0000256" key="1">
    <source>
        <dbReference type="SAM" id="Phobius"/>
    </source>
</evidence>
<evidence type="ECO:0000313" key="3">
    <source>
        <dbReference type="EMBL" id="KAK9273529.1"/>
    </source>
</evidence>
<accession>A0AAP0R9X7</accession>
<keyword evidence="1" id="KW-0812">Transmembrane</keyword>
<feature type="transmembrane region" description="Helical" evidence="1">
    <location>
        <begin position="45"/>
        <end position="65"/>
    </location>
</feature>
<dbReference type="Proteomes" id="UP001415857">
    <property type="component" value="Unassembled WGS sequence"/>
</dbReference>
<organism evidence="3 4">
    <name type="scientific">Liquidambar formosana</name>
    <name type="common">Formosan gum</name>
    <dbReference type="NCBI Taxonomy" id="63359"/>
    <lineage>
        <taxon>Eukaryota</taxon>
        <taxon>Viridiplantae</taxon>
        <taxon>Streptophyta</taxon>
        <taxon>Embryophyta</taxon>
        <taxon>Tracheophyta</taxon>
        <taxon>Spermatophyta</taxon>
        <taxon>Magnoliopsida</taxon>
        <taxon>eudicotyledons</taxon>
        <taxon>Gunneridae</taxon>
        <taxon>Pentapetalae</taxon>
        <taxon>Saxifragales</taxon>
        <taxon>Altingiaceae</taxon>
        <taxon>Liquidambar</taxon>
    </lineage>
</organism>
<sequence>MAATSSTYSLISMMALFITALALIGAAQAADAPAPAPASSAGGISPPFALACVVTFVAALFGSVFKM</sequence>